<dbReference type="Pfam" id="PF20957">
    <property type="entry name" value="GxGYxYP_N_2nd"/>
    <property type="match status" value="1"/>
</dbReference>
<dbReference type="KEGG" id="amuc:Pan181_17550"/>
<proteinExistence type="predicted"/>
<dbReference type="Gene3D" id="3.20.20.490">
    <property type="entry name" value="GxGYxYP glycoside hydrolase, C-terminal domain"/>
    <property type="match status" value="1"/>
</dbReference>
<feature type="domain" description="GxGYxYP putative glycoside hydrolase third N-terminal" evidence="4">
    <location>
        <begin position="211"/>
        <end position="286"/>
    </location>
</feature>
<sequence length="551" mass="61977" precursor="true">MTACRFLVLILLACVITLPEIAAAEAPESWHWPDGQVLPHLPAPADSLDAMPIQSLTRDEQLAFVALQGHVNKTRPRIWLINRRSEEGADTWQKTLGLQIGTTYDYHNKYDLIAKYAGEIKGVVLYDPSANEHLCNLAATVAGLRGALPVTPTIREHLLAQQIDLPVLEDLTSLELPTATDVYEHLYANYWSECEKRFLISARPGRGGDYHHTRDMATACGAAMVWLDCREPAERELFGKFLADMPAGNAVVLGWYTTERSGVTTATHYGIGTMPADHFMNSTVFSGGDHTIHHPEVPPTPELQNKLYVAMLLSDGDNIQYTQHALRRIWDRSADARGDMPISWTISPGLVDIAPSIMNYYYQSATPNDCFISGPSGMGYTMPVNTLEEPGAALGSTIDDPQRWAAYTGLTSRYLQRAGLRVVTIWDNLTPMQRQVYEQQCPTLLGVTVQNFKDDPTVASSLEGDRLCFERLQIPYAGSRDQLRRSLERQLATGIDTQPRFAAYQADIWSELQPERLLEIMREIEEEHPEIEFVRADHYFRLRNQDLKQNY</sequence>
<dbReference type="Pfam" id="PF20958">
    <property type="entry name" value="GxGYxYP_N_3rd"/>
    <property type="match status" value="1"/>
</dbReference>
<dbReference type="PANTHER" id="PTHR37321:SF1">
    <property type="entry name" value="EXPORTED PROTEIN"/>
    <property type="match status" value="1"/>
</dbReference>
<dbReference type="EMBL" id="CP036278">
    <property type="protein sequence ID" value="QDU55563.1"/>
    <property type="molecule type" value="Genomic_DNA"/>
</dbReference>
<feature type="signal peptide" evidence="1">
    <location>
        <begin position="1"/>
        <end position="24"/>
    </location>
</feature>
<dbReference type="Proteomes" id="UP000315750">
    <property type="component" value="Chromosome"/>
</dbReference>
<accession>A0A518ALF6</accession>
<organism evidence="5 6">
    <name type="scientific">Aeoliella mucimassa</name>
    <dbReference type="NCBI Taxonomy" id="2527972"/>
    <lineage>
        <taxon>Bacteria</taxon>
        <taxon>Pseudomonadati</taxon>
        <taxon>Planctomycetota</taxon>
        <taxon>Planctomycetia</taxon>
        <taxon>Pirellulales</taxon>
        <taxon>Lacipirellulaceae</taxon>
        <taxon>Aeoliella</taxon>
    </lineage>
</organism>
<protein>
    <submittedName>
        <fullName evidence="5">Uncharacterized protein</fullName>
    </submittedName>
</protein>
<evidence type="ECO:0000256" key="1">
    <source>
        <dbReference type="SAM" id="SignalP"/>
    </source>
</evidence>
<dbReference type="PANTHER" id="PTHR37321">
    <property type="entry name" value="EXPORTED PROTEIN-RELATED"/>
    <property type="match status" value="1"/>
</dbReference>
<dbReference type="InterPro" id="IPR025832">
    <property type="entry name" value="GxGYxYP_C"/>
</dbReference>
<feature type="chain" id="PRO_5021697700" evidence="1">
    <location>
        <begin position="25"/>
        <end position="551"/>
    </location>
</feature>
<evidence type="ECO:0000259" key="3">
    <source>
        <dbReference type="Pfam" id="PF20957"/>
    </source>
</evidence>
<dbReference type="AlphaFoldDB" id="A0A518ALF6"/>
<evidence type="ECO:0000313" key="6">
    <source>
        <dbReference type="Proteomes" id="UP000315750"/>
    </source>
</evidence>
<dbReference type="InterPro" id="IPR048309">
    <property type="entry name" value="GxGYxYP_N_3rd"/>
</dbReference>
<dbReference type="InterPro" id="IPR038410">
    <property type="entry name" value="GxGYxYP_C_sf"/>
</dbReference>
<evidence type="ECO:0000259" key="4">
    <source>
        <dbReference type="Pfam" id="PF20958"/>
    </source>
</evidence>
<dbReference type="InterPro" id="IPR048310">
    <property type="entry name" value="GxGYxYP_N_2nd"/>
</dbReference>
<name>A0A518ALF6_9BACT</name>
<feature type="domain" description="GxGYxYP putative glycoside hydrolase C-terminal" evidence="2">
    <location>
        <begin position="305"/>
        <end position="542"/>
    </location>
</feature>
<feature type="domain" description="GxGYxYP putative glycoside hydrolase second N-terminal" evidence="3">
    <location>
        <begin position="120"/>
        <end position="194"/>
    </location>
</feature>
<keyword evidence="1" id="KW-0732">Signal</keyword>
<dbReference type="RefSeq" id="WP_231943786.1">
    <property type="nucleotide sequence ID" value="NZ_CP036278.1"/>
</dbReference>
<dbReference type="Pfam" id="PF14323">
    <property type="entry name" value="GxGYxYP_C"/>
    <property type="match status" value="1"/>
</dbReference>
<keyword evidence="6" id="KW-1185">Reference proteome</keyword>
<evidence type="ECO:0000313" key="5">
    <source>
        <dbReference type="EMBL" id="QDU55563.1"/>
    </source>
</evidence>
<evidence type="ECO:0000259" key="2">
    <source>
        <dbReference type="Pfam" id="PF14323"/>
    </source>
</evidence>
<reference evidence="5 6" key="1">
    <citation type="submission" date="2019-02" db="EMBL/GenBank/DDBJ databases">
        <title>Deep-cultivation of Planctomycetes and their phenomic and genomic characterization uncovers novel biology.</title>
        <authorList>
            <person name="Wiegand S."/>
            <person name="Jogler M."/>
            <person name="Boedeker C."/>
            <person name="Pinto D."/>
            <person name="Vollmers J."/>
            <person name="Rivas-Marin E."/>
            <person name="Kohn T."/>
            <person name="Peeters S.H."/>
            <person name="Heuer A."/>
            <person name="Rast P."/>
            <person name="Oberbeckmann S."/>
            <person name="Bunk B."/>
            <person name="Jeske O."/>
            <person name="Meyerdierks A."/>
            <person name="Storesund J.E."/>
            <person name="Kallscheuer N."/>
            <person name="Luecker S."/>
            <person name="Lage O.M."/>
            <person name="Pohl T."/>
            <person name="Merkel B.J."/>
            <person name="Hornburger P."/>
            <person name="Mueller R.-W."/>
            <person name="Bruemmer F."/>
            <person name="Labrenz M."/>
            <person name="Spormann A.M."/>
            <person name="Op den Camp H."/>
            <person name="Overmann J."/>
            <person name="Amann R."/>
            <person name="Jetten M.S.M."/>
            <person name="Mascher T."/>
            <person name="Medema M.H."/>
            <person name="Devos D.P."/>
            <person name="Kaster A.-K."/>
            <person name="Ovreas L."/>
            <person name="Rohde M."/>
            <person name="Galperin M.Y."/>
            <person name="Jogler C."/>
        </authorList>
    </citation>
    <scope>NUCLEOTIDE SEQUENCE [LARGE SCALE GENOMIC DNA]</scope>
    <source>
        <strain evidence="5 6">Pan181</strain>
    </source>
</reference>
<gene>
    <name evidence="5" type="ORF">Pan181_17550</name>
</gene>